<reference evidence="3 4" key="1">
    <citation type="submission" date="2024-01" db="EMBL/GenBank/DDBJ databases">
        <title>The genomes of 5 underutilized Papilionoideae crops provide insights into root nodulation and disease resistanc.</title>
        <authorList>
            <person name="Yuan L."/>
        </authorList>
    </citation>
    <scope>NUCLEOTIDE SEQUENCE [LARGE SCALE GENOMIC DNA]</scope>
    <source>
        <strain evidence="3">ZHUSHIDOU_FW_LH</strain>
        <tissue evidence="3">Leaf</tissue>
    </source>
</reference>
<organism evidence="3 4">
    <name type="scientific">Crotalaria pallida</name>
    <name type="common">Smooth rattlebox</name>
    <name type="synonym">Crotalaria striata</name>
    <dbReference type="NCBI Taxonomy" id="3830"/>
    <lineage>
        <taxon>Eukaryota</taxon>
        <taxon>Viridiplantae</taxon>
        <taxon>Streptophyta</taxon>
        <taxon>Embryophyta</taxon>
        <taxon>Tracheophyta</taxon>
        <taxon>Spermatophyta</taxon>
        <taxon>Magnoliopsida</taxon>
        <taxon>eudicotyledons</taxon>
        <taxon>Gunneridae</taxon>
        <taxon>Pentapetalae</taxon>
        <taxon>rosids</taxon>
        <taxon>fabids</taxon>
        <taxon>Fabales</taxon>
        <taxon>Fabaceae</taxon>
        <taxon>Papilionoideae</taxon>
        <taxon>50 kb inversion clade</taxon>
        <taxon>genistoids sensu lato</taxon>
        <taxon>core genistoids</taxon>
        <taxon>Crotalarieae</taxon>
        <taxon>Crotalaria</taxon>
    </lineage>
</organism>
<feature type="transmembrane region" description="Helical" evidence="1">
    <location>
        <begin position="359"/>
        <end position="379"/>
    </location>
</feature>
<keyword evidence="1" id="KW-1133">Transmembrane helix</keyword>
<keyword evidence="4" id="KW-1185">Reference proteome</keyword>
<keyword evidence="1" id="KW-0472">Membrane</keyword>
<keyword evidence="1" id="KW-0812">Transmembrane</keyword>
<evidence type="ECO:0000313" key="4">
    <source>
        <dbReference type="Proteomes" id="UP001372338"/>
    </source>
</evidence>
<comment type="caution">
    <text evidence="3">The sequence shown here is derived from an EMBL/GenBank/DDBJ whole genome shotgun (WGS) entry which is preliminary data.</text>
</comment>
<evidence type="ECO:0000259" key="2">
    <source>
        <dbReference type="Pfam" id="PF25070"/>
    </source>
</evidence>
<dbReference type="PANTHER" id="PTHR37735">
    <property type="entry name" value="OS08G0567000 PROTEIN"/>
    <property type="match status" value="1"/>
</dbReference>
<accession>A0AAN9HNZ8</accession>
<dbReference type="PANTHER" id="PTHR37735:SF1">
    <property type="entry name" value="OS08G0567000 PROTEIN"/>
    <property type="match status" value="1"/>
</dbReference>
<sequence>MRGLKWNLQISLSLSLSLSLSTMEFRVSVICSLLVIFSLFSPQATGEVSGSVFFIDGGDNQFLRDRSSIIEVEHPSMSLQQVGAAVSVLLGFAPPSTLSASSSSKLNEVLSPNPFNRPRAVFLLEVNGINGLENVIQDNAMLSNSWSANFPGSDKIDIQLQDENDVSVVSLDDQLEDFTDKEISEFSSLIGGSYAPDALEPLNGDLTIPLANGASVNLHMSKKSERKFVVGLLSLIHNVKRAIQMHEDLSQGTQSPAELLTGCFNSIKVLQEQFEAESFAQHEVELLLTTLTKIFSSLQEAYKGQIVGVIYCHTATPQELGKKLDVIFAPPHHAARLLAETEALNATKIAEVVLVRRTLAWVTGIILLISTLIGIYYLLNMPLTRDTLLYSNVKLD</sequence>
<dbReference type="EMBL" id="JAYWIO010000008">
    <property type="protein sequence ID" value="KAK7246165.1"/>
    <property type="molecule type" value="Genomic_DNA"/>
</dbReference>
<gene>
    <name evidence="3" type="ORF">RIF29_41025</name>
</gene>
<evidence type="ECO:0000313" key="3">
    <source>
        <dbReference type="EMBL" id="KAK7246165.1"/>
    </source>
</evidence>
<proteinExistence type="predicted"/>
<dbReference type="GO" id="GO:0012505">
    <property type="term" value="C:endomembrane system"/>
    <property type="evidence" value="ECO:0007669"/>
    <property type="project" value="TreeGrafter"/>
</dbReference>
<dbReference type="Proteomes" id="UP001372338">
    <property type="component" value="Unassembled WGS sequence"/>
</dbReference>
<feature type="domain" description="DUF7794" evidence="2">
    <location>
        <begin position="49"/>
        <end position="313"/>
    </location>
</feature>
<name>A0AAN9HNZ8_CROPI</name>
<protein>
    <recommendedName>
        <fullName evidence="2">DUF7794 domain-containing protein</fullName>
    </recommendedName>
</protein>
<dbReference type="AlphaFoldDB" id="A0AAN9HNZ8"/>
<dbReference type="Pfam" id="PF25070">
    <property type="entry name" value="DUF7794"/>
    <property type="match status" value="1"/>
</dbReference>
<dbReference type="InterPro" id="IPR056696">
    <property type="entry name" value="DUF7794"/>
</dbReference>
<evidence type="ECO:0000256" key="1">
    <source>
        <dbReference type="SAM" id="Phobius"/>
    </source>
</evidence>